<keyword evidence="10 12" id="KW-1133">Transmembrane helix</keyword>
<keyword evidence="15" id="KW-1185">Reference proteome</keyword>
<dbReference type="InterPro" id="IPR029044">
    <property type="entry name" value="Nucleotide-diphossugar_trans"/>
</dbReference>
<dbReference type="InterPro" id="IPR050321">
    <property type="entry name" value="Glycosyltr_2/OpgH_subfam"/>
</dbReference>
<keyword evidence="7 14" id="KW-0328">Glycosyltransferase</keyword>
<comment type="caution">
    <text evidence="14">The sequence shown here is derived from an EMBL/GenBank/DDBJ whole genome shotgun (WGS) entry which is preliminary data.</text>
</comment>
<evidence type="ECO:0000313" key="14">
    <source>
        <dbReference type="EMBL" id="MBT9288311.1"/>
    </source>
</evidence>
<feature type="transmembrane region" description="Helical" evidence="12">
    <location>
        <begin position="54"/>
        <end position="75"/>
    </location>
</feature>
<gene>
    <name evidence="14" type="primary">mdoH</name>
    <name evidence="14" type="ORF">KL771_02540</name>
</gene>
<dbReference type="NCBIfam" id="NF003958">
    <property type="entry name" value="PRK05454.2-1"/>
    <property type="match status" value="1"/>
</dbReference>
<dbReference type="Proteomes" id="UP000766595">
    <property type="component" value="Unassembled WGS sequence"/>
</dbReference>
<evidence type="ECO:0000256" key="6">
    <source>
        <dbReference type="ARBA" id="ARBA00022519"/>
    </source>
</evidence>
<comment type="subcellular location">
    <subcellularLocation>
        <location evidence="1">Cell inner membrane</location>
        <topology evidence="1">Multi-pass membrane protein</topology>
    </subcellularLocation>
</comment>
<dbReference type="PANTHER" id="PTHR43867">
    <property type="entry name" value="CELLULOSE SYNTHASE CATALYTIC SUBUNIT A [UDP-FORMING]"/>
    <property type="match status" value="1"/>
</dbReference>
<dbReference type="AlphaFoldDB" id="A0A947D2C2"/>
<dbReference type="PANTHER" id="PTHR43867:SF5">
    <property type="entry name" value="GLUCANS BIOSYNTHESIS GLUCOSYLTRANSFERASE H"/>
    <property type="match status" value="1"/>
</dbReference>
<feature type="transmembrane region" description="Helical" evidence="12">
    <location>
        <begin position="26"/>
        <end position="48"/>
    </location>
</feature>
<keyword evidence="5" id="KW-1003">Cell membrane</keyword>
<dbReference type="SUPFAM" id="SSF53448">
    <property type="entry name" value="Nucleotide-diphospho-sugar transferases"/>
    <property type="match status" value="1"/>
</dbReference>
<sequence>MSLSTDAGQFDADASRSTNPAGGRRFLFGLLVFASWLAMMALAIAALAPGGYGALDIAILVLVGFYLPWSLLNFWNALIGFVIMRLARDPLALTCPPAATVSHDQPITADTAILMCIRNEDSERVFRNIALMLDDLVRAGAGAHFALHVLSDTNRADVARAEEAAFAGLRVRFEGRVKALDYRRRATNPGFKAGNIREFCERRGHETEFALVLDADSFMAADRILRMVRIAQSDPKLGILQSLTVGLPSASPLARLFQFGMRLGMRSYTLGSAWWHADCGPYWGHNALIRLAPFTRHCHLPALPGQGPLGGDIMSHDQVEAVLMRRAGYDVRVVPEEGGSYEENPPTLIEFIRRDMRWCLGNTQYLKLVGLPGIRPTSRFQLVVAVVMFAASPAFIAMWLLALLAAHVAAPGEAWLAAGPALGLVALLFVTMFAPKIMSALDVLARPAARAGFGGTAAFLGGLLTETVFSLLLTPISALSHTMMLVAVACGRTVGWTAQVRDAHAVPWREAAARFWPHTLLGAVAGLGLWTLSPWAFLFATPLFLGLLLAIPLTVLTSSPAFGRFMVRTGWCRIPEEVATPAELDGLQLPALAIAKAKP</sequence>
<proteinExistence type="inferred from homology"/>
<keyword evidence="8 14" id="KW-0808">Transferase</keyword>
<comment type="similarity">
    <text evidence="3">Belongs to the glycosyltransferase 2 family. OpgH subfamily.</text>
</comment>
<evidence type="ECO:0000256" key="11">
    <source>
        <dbReference type="ARBA" id="ARBA00023136"/>
    </source>
</evidence>
<dbReference type="Gene3D" id="3.90.550.10">
    <property type="entry name" value="Spore Coat Polysaccharide Biosynthesis Protein SpsA, Chain A"/>
    <property type="match status" value="1"/>
</dbReference>
<name>A0A947D2C2_9HYPH</name>
<evidence type="ECO:0000256" key="4">
    <source>
        <dbReference type="ARBA" id="ARBA00020585"/>
    </source>
</evidence>
<evidence type="ECO:0000256" key="2">
    <source>
        <dbReference type="ARBA" id="ARBA00005001"/>
    </source>
</evidence>
<dbReference type="InterPro" id="IPR001173">
    <property type="entry name" value="Glyco_trans_2-like"/>
</dbReference>
<dbReference type="Pfam" id="PF13632">
    <property type="entry name" value="Glyco_trans_2_3"/>
    <property type="match status" value="1"/>
</dbReference>
<evidence type="ECO:0000256" key="8">
    <source>
        <dbReference type="ARBA" id="ARBA00022679"/>
    </source>
</evidence>
<evidence type="ECO:0000256" key="7">
    <source>
        <dbReference type="ARBA" id="ARBA00022676"/>
    </source>
</evidence>
<reference evidence="14 15" key="1">
    <citation type="submission" date="2021-06" db="EMBL/GenBank/DDBJ databases">
        <authorList>
            <person name="Grouzdev D.S."/>
            <person name="Koziaeva V."/>
        </authorList>
    </citation>
    <scope>NUCLEOTIDE SEQUENCE [LARGE SCALE GENOMIC DNA]</scope>
    <source>
        <strain evidence="14 15">22</strain>
    </source>
</reference>
<accession>A0A947D2C2</accession>
<feature type="domain" description="Glycosyltransferase 2-like" evidence="13">
    <location>
        <begin position="211"/>
        <end position="426"/>
    </location>
</feature>
<dbReference type="GO" id="GO:0005886">
    <property type="term" value="C:plasma membrane"/>
    <property type="evidence" value="ECO:0007669"/>
    <property type="project" value="UniProtKB-SubCell"/>
</dbReference>
<keyword evidence="11 12" id="KW-0472">Membrane</keyword>
<protein>
    <recommendedName>
        <fullName evidence="4">Glucans biosynthesis glucosyltransferase H</fullName>
    </recommendedName>
</protein>
<keyword evidence="9 12" id="KW-0812">Transmembrane</keyword>
<organism evidence="14 15">
    <name type="scientific">Prosthecodimorpha staleyi</name>
    <dbReference type="NCBI Taxonomy" id="2840188"/>
    <lineage>
        <taxon>Bacteria</taxon>
        <taxon>Pseudomonadati</taxon>
        <taxon>Pseudomonadota</taxon>
        <taxon>Alphaproteobacteria</taxon>
        <taxon>Hyphomicrobiales</taxon>
        <taxon>Ancalomicrobiaceae</taxon>
        <taxon>Prosthecodimorpha</taxon>
    </lineage>
</organism>
<feature type="transmembrane region" description="Helical" evidence="12">
    <location>
        <begin position="414"/>
        <end position="435"/>
    </location>
</feature>
<evidence type="ECO:0000256" key="5">
    <source>
        <dbReference type="ARBA" id="ARBA00022475"/>
    </source>
</evidence>
<comment type="pathway">
    <text evidence="2">Glycan metabolism; osmoregulated periplasmic glucan (OPG) biosynthesis.</text>
</comment>
<feature type="transmembrane region" description="Helical" evidence="12">
    <location>
        <begin position="382"/>
        <end position="408"/>
    </location>
</feature>
<feature type="transmembrane region" description="Helical" evidence="12">
    <location>
        <begin position="536"/>
        <end position="556"/>
    </location>
</feature>
<evidence type="ECO:0000313" key="15">
    <source>
        <dbReference type="Proteomes" id="UP000766595"/>
    </source>
</evidence>
<evidence type="ECO:0000256" key="12">
    <source>
        <dbReference type="SAM" id="Phobius"/>
    </source>
</evidence>
<feature type="transmembrane region" description="Helical" evidence="12">
    <location>
        <begin position="447"/>
        <end position="465"/>
    </location>
</feature>
<evidence type="ECO:0000259" key="13">
    <source>
        <dbReference type="Pfam" id="PF13632"/>
    </source>
</evidence>
<evidence type="ECO:0000256" key="1">
    <source>
        <dbReference type="ARBA" id="ARBA00004429"/>
    </source>
</evidence>
<dbReference type="EMBL" id="JAHHZF010000001">
    <property type="protein sequence ID" value="MBT9288311.1"/>
    <property type="molecule type" value="Genomic_DNA"/>
</dbReference>
<evidence type="ECO:0000256" key="3">
    <source>
        <dbReference type="ARBA" id="ARBA00009337"/>
    </source>
</evidence>
<evidence type="ECO:0000256" key="10">
    <source>
        <dbReference type="ARBA" id="ARBA00022989"/>
    </source>
</evidence>
<keyword evidence="6" id="KW-0997">Cell inner membrane</keyword>
<dbReference type="NCBIfam" id="NF003962">
    <property type="entry name" value="PRK05454.2-5"/>
    <property type="match status" value="1"/>
</dbReference>
<dbReference type="GO" id="GO:0016758">
    <property type="term" value="F:hexosyltransferase activity"/>
    <property type="evidence" value="ECO:0007669"/>
    <property type="project" value="TreeGrafter"/>
</dbReference>
<evidence type="ECO:0000256" key="9">
    <source>
        <dbReference type="ARBA" id="ARBA00022692"/>
    </source>
</evidence>